<accession>A0ABV2MZB8</accession>
<evidence type="ECO:0000313" key="2">
    <source>
        <dbReference type="EMBL" id="MET3792151.1"/>
    </source>
</evidence>
<name>A0ABV2MZB8_9HYPH</name>
<dbReference type="InterPro" id="IPR018550">
    <property type="entry name" value="Lipid-A_deacylase-rel"/>
</dbReference>
<keyword evidence="3" id="KW-1185">Reference proteome</keyword>
<comment type="caution">
    <text evidence="2">The sequence shown here is derived from an EMBL/GenBank/DDBJ whole genome shotgun (WGS) entry which is preliminary data.</text>
</comment>
<evidence type="ECO:0000313" key="3">
    <source>
        <dbReference type="Proteomes" id="UP001549076"/>
    </source>
</evidence>
<feature type="signal peptide" evidence="1">
    <location>
        <begin position="1"/>
        <end position="25"/>
    </location>
</feature>
<dbReference type="RefSeq" id="WP_354194880.1">
    <property type="nucleotide sequence ID" value="NZ_JBEPML010000007.1"/>
</dbReference>
<organism evidence="2 3">
    <name type="scientific">Aquamicrobium terrae</name>
    <dbReference type="NCBI Taxonomy" id="1324945"/>
    <lineage>
        <taxon>Bacteria</taxon>
        <taxon>Pseudomonadati</taxon>
        <taxon>Pseudomonadota</taxon>
        <taxon>Alphaproteobacteria</taxon>
        <taxon>Hyphomicrobiales</taxon>
        <taxon>Phyllobacteriaceae</taxon>
        <taxon>Aquamicrobium</taxon>
    </lineage>
</organism>
<dbReference type="Proteomes" id="UP001549076">
    <property type="component" value="Unassembled WGS sequence"/>
</dbReference>
<protein>
    <recommendedName>
        <fullName evidence="4">Acyloxyacyl hydrolase</fullName>
    </recommendedName>
</protein>
<dbReference type="Pfam" id="PF09411">
    <property type="entry name" value="PagL"/>
    <property type="match status" value="1"/>
</dbReference>
<gene>
    <name evidence="2" type="ORF">ABID37_002366</name>
</gene>
<feature type="chain" id="PRO_5046868698" description="Acyloxyacyl hydrolase" evidence="1">
    <location>
        <begin position="26"/>
        <end position="186"/>
    </location>
</feature>
<sequence>MKISSVVSAAVAVGLGVFVASAVQAGEASGRIAPHAERWEARIGGGIYDAGVFVPHDFNGGTLNGEILAPSPGFLAWLGSPRPYVGADVALSSDPVHFLYAGLNWEARLTEGLYVGFSAGGSVNTGRHIGPRDLGSNVLFHLQASAGVDVTESTAFQVYFNHFSNAELAGANDGFENAGARLVLRF</sequence>
<dbReference type="Gene3D" id="2.40.160.20">
    <property type="match status" value="1"/>
</dbReference>
<reference evidence="2 3" key="1">
    <citation type="submission" date="2024-06" db="EMBL/GenBank/DDBJ databases">
        <title>Genomic Encyclopedia of Type Strains, Phase IV (KMG-IV): sequencing the most valuable type-strain genomes for metagenomic binning, comparative biology and taxonomic classification.</title>
        <authorList>
            <person name="Goeker M."/>
        </authorList>
    </citation>
    <scope>NUCLEOTIDE SEQUENCE [LARGE SCALE GENOMIC DNA]</scope>
    <source>
        <strain evidence="2 3">DSM 27865</strain>
    </source>
</reference>
<evidence type="ECO:0008006" key="4">
    <source>
        <dbReference type="Google" id="ProtNLM"/>
    </source>
</evidence>
<evidence type="ECO:0000256" key="1">
    <source>
        <dbReference type="SAM" id="SignalP"/>
    </source>
</evidence>
<keyword evidence="1" id="KW-0732">Signal</keyword>
<proteinExistence type="predicted"/>
<dbReference type="EMBL" id="JBEPML010000007">
    <property type="protein sequence ID" value="MET3792151.1"/>
    <property type="molecule type" value="Genomic_DNA"/>
</dbReference>